<protein>
    <submittedName>
        <fullName evidence="3">Septum formation family protein</fullName>
    </submittedName>
</protein>
<dbReference type="Proteomes" id="UP001589810">
    <property type="component" value="Unassembled WGS sequence"/>
</dbReference>
<sequence length="318" mass="33124">MSELAEWFHPKRRTGQTRLLMLGAVVGALVVLTSSTLFSWPITGGLSATAADDPNVAFDAPDGSCLTWPNGSPDIKKVDCSANHLFEIAGTLDLTGKYPAGAPFPDGTLWQKIAKDNCGPVVSKYMNGKLDPSGKYSANALNPTNQQWSGGARTIRCGLEAAGPAGALQPTTGSAKTADQSPIYPVGTCLGIKDKAVSDPVPCTKEHAYEIVGIVDLKSQFPDGYPAEDKQQTALSARCVQAANDYTGNYDLTKNKLGLTWDNIKQDSWNLGSTKVNCKVGQKLDDGSGLQTITNSVKGVGGGAAATSTSTSSPPAGG</sequence>
<dbReference type="EMBL" id="JBHLUD010000013">
    <property type="protein sequence ID" value="MFC0546516.1"/>
    <property type="molecule type" value="Genomic_DNA"/>
</dbReference>
<name>A0ABV6N1T3_9PSEU</name>
<reference evidence="3 4" key="1">
    <citation type="submission" date="2024-09" db="EMBL/GenBank/DDBJ databases">
        <authorList>
            <person name="Sun Q."/>
            <person name="Mori K."/>
        </authorList>
    </citation>
    <scope>NUCLEOTIDE SEQUENCE [LARGE SCALE GENOMIC DNA]</scope>
    <source>
        <strain evidence="3 4">TBRC 1432</strain>
    </source>
</reference>
<evidence type="ECO:0000259" key="2">
    <source>
        <dbReference type="Pfam" id="PF13845"/>
    </source>
</evidence>
<evidence type="ECO:0000313" key="4">
    <source>
        <dbReference type="Proteomes" id="UP001589810"/>
    </source>
</evidence>
<keyword evidence="1" id="KW-1133">Transmembrane helix</keyword>
<keyword evidence="1" id="KW-0472">Membrane</keyword>
<feature type="domain" description="Septum formation-related" evidence="2">
    <location>
        <begin position="63"/>
        <end position="278"/>
    </location>
</feature>
<dbReference type="InterPro" id="IPR026004">
    <property type="entry name" value="Septum_form"/>
</dbReference>
<feature type="transmembrane region" description="Helical" evidence="1">
    <location>
        <begin position="20"/>
        <end position="40"/>
    </location>
</feature>
<dbReference type="RefSeq" id="WP_273936756.1">
    <property type="nucleotide sequence ID" value="NZ_CP097263.1"/>
</dbReference>
<keyword evidence="4" id="KW-1185">Reference proteome</keyword>
<keyword evidence="1" id="KW-0812">Transmembrane</keyword>
<evidence type="ECO:0000313" key="3">
    <source>
        <dbReference type="EMBL" id="MFC0546516.1"/>
    </source>
</evidence>
<dbReference type="Pfam" id="PF13845">
    <property type="entry name" value="Septum_form"/>
    <property type="match status" value="1"/>
</dbReference>
<evidence type="ECO:0000256" key="1">
    <source>
        <dbReference type="SAM" id="Phobius"/>
    </source>
</evidence>
<organism evidence="3 4">
    <name type="scientific">Kutzneria chonburiensis</name>
    <dbReference type="NCBI Taxonomy" id="1483604"/>
    <lineage>
        <taxon>Bacteria</taxon>
        <taxon>Bacillati</taxon>
        <taxon>Actinomycetota</taxon>
        <taxon>Actinomycetes</taxon>
        <taxon>Pseudonocardiales</taxon>
        <taxon>Pseudonocardiaceae</taxon>
        <taxon>Kutzneria</taxon>
    </lineage>
</organism>
<accession>A0ABV6N1T3</accession>
<proteinExistence type="predicted"/>
<gene>
    <name evidence="3" type="ORF">ACFFH7_33730</name>
</gene>
<comment type="caution">
    <text evidence="3">The sequence shown here is derived from an EMBL/GenBank/DDBJ whole genome shotgun (WGS) entry which is preliminary data.</text>
</comment>